<accession>A0ABU8K5D2</accession>
<dbReference type="SUPFAM" id="SSF53448">
    <property type="entry name" value="Nucleotide-diphospho-sugar transferases"/>
    <property type="match status" value="1"/>
</dbReference>
<reference evidence="1 2" key="1">
    <citation type="submission" date="2022-12" db="EMBL/GenBank/DDBJ databases">
        <authorList>
            <person name="Muema E."/>
        </authorList>
    </citation>
    <scope>NUCLEOTIDE SEQUENCE [LARGE SCALE GENOMIC DNA]</scope>
    <source>
        <strain evidence="2">1330</strain>
    </source>
</reference>
<dbReference type="EMBL" id="JAPYKO010000001">
    <property type="protein sequence ID" value="MEI9400786.1"/>
    <property type="molecule type" value="Genomic_DNA"/>
</dbReference>
<dbReference type="InterPro" id="IPR029044">
    <property type="entry name" value="Nucleotide-diphossugar_trans"/>
</dbReference>
<sequence length="338" mass="38053">MSDLTMTSPIPEQNRRPKTTGKAAVVLITDQNYFLPTFATALSADAHTGGGTPICLFVVNAEQAWLQQFAAAVSGTKISIRAASFPQLAELSRFHRDVVPPIALARLWIGSLLEEDIGRFLYIDGDAMVDGELDSLLAISPPEYGLMAVPDFMRIYIDEVSLSKGRDIDHLRSLGCSPTAYFNSGVIYTSKNAWNSIASSAIGFLCEHPECCIASDQSALNHAARGNVDFLPLRYNYQSEYMMALDPRQLGIKPTIWHFVGAPKPWDASDWPWGEYFNKFYRQAESRLRNCNVTLPVPPKAQIVAGLSHRERSRFRMKWVYPWRRYTRRRKILSLLSQ</sequence>
<dbReference type="Gene3D" id="3.90.550.10">
    <property type="entry name" value="Spore Coat Polysaccharide Biosynthesis Protein SpsA, Chain A"/>
    <property type="match status" value="1"/>
</dbReference>
<protein>
    <submittedName>
        <fullName evidence="1">Glycosyltransferase family 8 protein</fullName>
    </submittedName>
</protein>
<evidence type="ECO:0000313" key="2">
    <source>
        <dbReference type="Proteomes" id="UP001366503"/>
    </source>
</evidence>
<keyword evidence="2" id="KW-1185">Reference proteome</keyword>
<dbReference type="RefSeq" id="WP_337091092.1">
    <property type="nucleotide sequence ID" value="NZ_JAPYKO010000001.1"/>
</dbReference>
<dbReference type="Proteomes" id="UP001366503">
    <property type="component" value="Unassembled WGS sequence"/>
</dbReference>
<organism evidence="1 2">
    <name type="scientific">Mesorhizobium argentiipisi</name>
    <dbReference type="NCBI Taxonomy" id="3015175"/>
    <lineage>
        <taxon>Bacteria</taxon>
        <taxon>Pseudomonadati</taxon>
        <taxon>Pseudomonadota</taxon>
        <taxon>Alphaproteobacteria</taxon>
        <taxon>Hyphomicrobiales</taxon>
        <taxon>Phyllobacteriaceae</taxon>
        <taxon>Mesorhizobium</taxon>
    </lineage>
</organism>
<gene>
    <name evidence="1" type="ORF">O7A05_01005</name>
</gene>
<name>A0ABU8K5D2_9HYPH</name>
<comment type="caution">
    <text evidence="1">The sequence shown here is derived from an EMBL/GenBank/DDBJ whole genome shotgun (WGS) entry which is preliminary data.</text>
</comment>
<dbReference type="Pfam" id="PF01501">
    <property type="entry name" value="Glyco_transf_8"/>
    <property type="match status" value="1"/>
</dbReference>
<proteinExistence type="predicted"/>
<dbReference type="InterPro" id="IPR002495">
    <property type="entry name" value="Glyco_trans_8"/>
</dbReference>
<evidence type="ECO:0000313" key="1">
    <source>
        <dbReference type="EMBL" id="MEI9400786.1"/>
    </source>
</evidence>